<feature type="region of interest" description="Disordered" evidence="1">
    <location>
        <begin position="1"/>
        <end position="22"/>
    </location>
</feature>
<accession>A0A6M6BFM8</accession>
<evidence type="ECO:0000313" key="3">
    <source>
        <dbReference type="Proteomes" id="UP000501623"/>
    </source>
</evidence>
<organism evidence="2 3">
    <name type="scientific">Hymenobacter taeanensis</name>
    <dbReference type="NCBI Taxonomy" id="2735321"/>
    <lineage>
        <taxon>Bacteria</taxon>
        <taxon>Pseudomonadati</taxon>
        <taxon>Bacteroidota</taxon>
        <taxon>Cytophagia</taxon>
        <taxon>Cytophagales</taxon>
        <taxon>Hymenobacteraceae</taxon>
        <taxon>Hymenobacter</taxon>
    </lineage>
</organism>
<dbReference type="InterPro" id="IPR025048">
    <property type="entry name" value="DUF3987"/>
</dbReference>
<sequence>MDIHKLRAATPAPPPHYAPNTPAYTRPRTHARTAPVMAAPDALAWCLTQYETHHGPLPVPGNGRNNWLAALAFFCNERGVALADLESHAVGSYAAADFPAREIEQTLRGIYTREAAAHGSKPFTALTGNKLGFTASFRQKENRPAAPLLDTFPAAVYDALPDFLQRACAPFDGHEKAVMLLGTLAVLSGCFPAVGGTYNKRRFGLNLFAFIIAPAASGKGTLAWARRLAWPHHKALTDASRAACLDYDAELAAYKTAGKAKASLTPPPAAPPPYKMLYLPGNTTAAALQTALAENDGRGIMCETEADTLTGALGTDFGNFSDVLRKAFQHEPISLLRKTDRQHLDLARPALSIALTGTPGQLPRLMPSAEDGLVSRFLFYVFEQTPTWQDVSPSAGPPLDPYFDLLAAELTRMIAAVPEADEAGSYPVEVTLAAPDWQRLNTAGAAGLDEALAVAGGAGGSSAYRLGLVAWRVAGLLTLLRCFENGQAPTGRLEADPADVGTALALMDTARAHALAVLAMLPTPGDTTGRYAAKAGQEARARELHAQGLGVREIAQQVGVHFTTVARWLRFEDG</sequence>
<evidence type="ECO:0000313" key="2">
    <source>
        <dbReference type="EMBL" id="QJX46628.1"/>
    </source>
</evidence>
<dbReference type="KEGG" id="hts:HMJ29_06620"/>
<proteinExistence type="predicted"/>
<dbReference type="Pfam" id="PF13148">
    <property type="entry name" value="DUF3987"/>
    <property type="match status" value="1"/>
</dbReference>
<dbReference type="AlphaFoldDB" id="A0A6M6BFM8"/>
<dbReference type="EMBL" id="CP053538">
    <property type="protein sequence ID" value="QJX46628.1"/>
    <property type="molecule type" value="Genomic_DNA"/>
</dbReference>
<gene>
    <name evidence="2" type="ORF">HMJ29_06620</name>
</gene>
<dbReference type="RefSeq" id="WP_171590736.1">
    <property type="nucleotide sequence ID" value="NZ_CP053538.1"/>
</dbReference>
<dbReference type="Proteomes" id="UP000501623">
    <property type="component" value="Chromosome"/>
</dbReference>
<protein>
    <submittedName>
        <fullName evidence="2">DUF3987 domain-containing protein</fullName>
    </submittedName>
</protein>
<evidence type="ECO:0000256" key="1">
    <source>
        <dbReference type="SAM" id="MobiDB-lite"/>
    </source>
</evidence>
<name>A0A6M6BFM8_9BACT</name>
<keyword evidence="3" id="KW-1185">Reference proteome</keyword>
<reference evidence="2 3" key="1">
    <citation type="submission" date="2020-05" db="EMBL/GenBank/DDBJ databases">
        <title>Complete genome sequence of Hymenobacter sp. TS19 in Coasted Sand Dune.</title>
        <authorList>
            <person name="Lee J.-H."/>
            <person name="Jung J.-H."/>
            <person name="Jeong S."/>
            <person name="Zhao L."/>
            <person name="Kim M.-K."/>
            <person name="Seo H.-S."/>
            <person name="Lim S."/>
        </authorList>
    </citation>
    <scope>NUCLEOTIDE SEQUENCE [LARGE SCALE GENOMIC DNA]</scope>
    <source>
        <strain evidence="2 3">TS19</strain>
    </source>
</reference>